<protein>
    <submittedName>
        <fullName evidence="7">ABC transporter ATP-binding protein</fullName>
    </submittedName>
</protein>
<dbReference type="CDD" id="cd03224">
    <property type="entry name" value="ABC_TM1139_LivF_branched"/>
    <property type="match status" value="1"/>
</dbReference>
<dbReference type="SMART" id="SM00382">
    <property type="entry name" value="AAA"/>
    <property type="match status" value="1"/>
</dbReference>
<dbReference type="SUPFAM" id="SSF52540">
    <property type="entry name" value="P-loop containing nucleoside triphosphate hydrolases"/>
    <property type="match status" value="1"/>
</dbReference>
<dbReference type="Pfam" id="PF00005">
    <property type="entry name" value="ABC_tran"/>
    <property type="match status" value="1"/>
</dbReference>
<name>A0A512NLJ9_9HYPH</name>
<evidence type="ECO:0000313" key="8">
    <source>
        <dbReference type="Proteomes" id="UP000321058"/>
    </source>
</evidence>
<sequence>MVERGADLKVDGIHTAYGLSQVLFGVSLEVKAGECIALIGRNGVGKTTTMRSIMGLTPPRQGHVMWKGQDIARLGPHRICRLGIGFVPEDRRIFPELSVWENLDIARRTGAAGKTTWSEEQVFALFPDLAEIRDRRGGVLSGGQQQMLTIARTLMGNPELLLLDEPSEGLAPLIVDLLQQRVGELKATGLSIVLAEQNLQFVMALADRVYILEKGEVRFTGTPADLKADERIVHQYLTV</sequence>
<keyword evidence="3" id="KW-0547">Nucleotide-binding</keyword>
<reference evidence="7 8" key="1">
    <citation type="submission" date="2019-07" db="EMBL/GenBank/DDBJ databases">
        <title>Whole genome shotgun sequence of Reyranella soli NBRC 108950.</title>
        <authorList>
            <person name="Hosoyama A."/>
            <person name="Uohara A."/>
            <person name="Ohji S."/>
            <person name="Ichikawa N."/>
        </authorList>
    </citation>
    <scope>NUCLEOTIDE SEQUENCE [LARGE SCALE GENOMIC DNA]</scope>
    <source>
        <strain evidence="7 8">NBRC 108950</strain>
    </source>
</reference>
<keyword evidence="4 7" id="KW-0067">ATP-binding</keyword>
<evidence type="ECO:0000259" key="6">
    <source>
        <dbReference type="PROSITE" id="PS50893"/>
    </source>
</evidence>
<gene>
    <name evidence="7" type="ORF">RSO01_69780</name>
</gene>
<dbReference type="PROSITE" id="PS00211">
    <property type="entry name" value="ABC_TRANSPORTER_1"/>
    <property type="match status" value="1"/>
</dbReference>
<dbReference type="InterPro" id="IPR003439">
    <property type="entry name" value="ABC_transporter-like_ATP-bd"/>
</dbReference>
<comment type="caution">
    <text evidence="7">The sequence shown here is derived from an EMBL/GenBank/DDBJ whole genome shotgun (WGS) entry which is preliminary data.</text>
</comment>
<evidence type="ECO:0000256" key="2">
    <source>
        <dbReference type="ARBA" id="ARBA00022448"/>
    </source>
</evidence>
<dbReference type="RefSeq" id="WP_147155197.1">
    <property type="nucleotide sequence ID" value="NZ_BKAJ01000140.1"/>
</dbReference>
<dbReference type="InterPro" id="IPR017871">
    <property type="entry name" value="ABC_transporter-like_CS"/>
</dbReference>
<feature type="domain" description="ABC transporter" evidence="6">
    <location>
        <begin position="8"/>
        <end position="239"/>
    </location>
</feature>
<dbReference type="InterPro" id="IPR052156">
    <property type="entry name" value="BCAA_Transport_ATP-bd_LivF"/>
</dbReference>
<dbReference type="InterPro" id="IPR003593">
    <property type="entry name" value="AAA+_ATPase"/>
</dbReference>
<dbReference type="GO" id="GO:0016887">
    <property type="term" value="F:ATP hydrolysis activity"/>
    <property type="evidence" value="ECO:0007669"/>
    <property type="project" value="InterPro"/>
</dbReference>
<keyword evidence="8" id="KW-1185">Reference proteome</keyword>
<keyword evidence="2" id="KW-0813">Transport</keyword>
<dbReference type="PANTHER" id="PTHR43820:SF2">
    <property type="entry name" value="ABC TRANSPORTER ATP-BINDING PROTEIN"/>
    <property type="match status" value="1"/>
</dbReference>
<comment type="similarity">
    <text evidence="1">Belongs to the ABC transporter superfamily.</text>
</comment>
<evidence type="ECO:0000313" key="7">
    <source>
        <dbReference type="EMBL" id="GEP59812.1"/>
    </source>
</evidence>
<evidence type="ECO:0000256" key="1">
    <source>
        <dbReference type="ARBA" id="ARBA00005417"/>
    </source>
</evidence>
<keyword evidence="5" id="KW-0029">Amino-acid transport</keyword>
<dbReference type="Proteomes" id="UP000321058">
    <property type="component" value="Unassembled WGS sequence"/>
</dbReference>
<organism evidence="7 8">
    <name type="scientific">Reyranella soli</name>
    <dbReference type="NCBI Taxonomy" id="1230389"/>
    <lineage>
        <taxon>Bacteria</taxon>
        <taxon>Pseudomonadati</taxon>
        <taxon>Pseudomonadota</taxon>
        <taxon>Alphaproteobacteria</taxon>
        <taxon>Hyphomicrobiales</taxon>
        <taxon>Reyranellaceae</taxon>
        <taxon>Reyranella</taxon>
    </lineage>
</organism>
<dbReference type="AlphaFoldDB" id="A0A512NLJ9"/>
<dbReference type="GO" id="GO:0005524">
    <property type="term" value="F:ATP binding"/>
    <property type="evidence" value="ECO:0007669"/>
    <property type="project" value="UniProtKB-KW"/>
</dbReference>
<accession>A0A512NLJ9</accession>
<dbReference type="InterPro" id="IPR027417">
    <property type="entry name" value="P-loop_NTPase"/>
</dbReference>
<dbReference type="PROSITE" id="PS50893">
    <property type="entry name" value="ABC_TRANSPORTER_2"/>
    <property type="match status" value="1"/>
</dbReference>
<dbReference type="EMBL" id="BKAJ01000140">
    <property type="protein sequence ID" value="GEP59812.1"/>
    <property type="molecule type" value="Genomic_DNA"/>
</dbReference>
<proteinExistence type="inferred from homology"/>
<dbReference type="PANTHER" id="PTHR43820">
    <property type="entry name" value="HIGH-AFFINITY BRANCHED-CHAIN AMINO ACID TRANSPORT ATP-BINDING PROTEIN LIVF"/>
    <property type="match status" value="1"/>
</dbReference>
<evidence type="ECO:0000256" key="4">
    <source>
        <dbReference type="ARBA" id="ARBA00022840"/>
    </source>
</evidence>
<dbReference type="GO" id="GO:0015658">
    <property type="term" value="F:branched-chain amino acid transmembrane transporter activity"/>
    <property type="evidence" value="ECO:0007669"/>
    <property type="project" value="TreeGrafter"/>
</dbReference>
<evidence type="ECO:0000256" key="3">
    <source>
        <dbReference type="ARBA" id="ARBA00022741"/>
    </source>
</evidence>
<dbReference type="GO" id="GO:0015807">
    <property type="term" value="P:L-amino acid transport"/>
    <property type="evidence" value="ECO:0007669"/>
    <property type="project" value="TreeGrafter"/>
</dbReference>
<dbReference type="OrthoDB" id="9775250at2"/>
<dbReference type="Gene3D" id="3.40.50.300">
    <property type="entry name" value="P-loop containing nucleotide triphosphate hydrolases"/>
    <property type="match status" value="1"/>
</dbReference>
<evidence type="ECO:0000256" key="5">
    <source>
        <dbReference type="ARBA" id="ARBA00022970"/>
    </source>
</evidence>